<dbReference type="SUPFAM" id="SSF53756">
    <property type="entry name" value="UDP-Glycosyltransferase/glycogen phosphorylase"/>
    <property type="match status" value="1"/>
</dbReference>
<organism evidence="4 5">
    <name type="scientific">Clostridium cadaveris</name>
    <dbReference type="NCBI Taxonomy" id="1529"/>
    <lineage>
        <taxon>Bacteria</taxon>
        <taxon>Bacillati</taxon>
        <taxon>Bacillota</taxon>
        <taxon>Clostridia</taxon>
        <taxon>Eubacteriales</taxon>
        <taxon>Clostridiaceae</taxon>
        <taxon>Clostridium</taxon>
    </lineage>
</organism>
<dbReference type="Proteomes" id="UP000182135">
    <property type="component" value="Unassembled WGS sequence"/>
</dbReference>
<proteinExistence type="predicted"/>
<dbReference type="eggNOG" id="COG0438">
    <property type="taxonomic scope" value="Bacteria"/>
</dbReference>
<accession>A0A1I2J6E1</accession>
<evidence type="ECO:0000313" key="5">
    <source>
        <dbReference type="Proteomes" id="UP000182135"/>
    </source>
</evidence>
<reference evidence="3 6" key="2">
    <citation type="submission" date="2018-03" db="EMBL/GenBank/DDBJ databases">
        <title>The uncultured portion of the human microbiome is neutrally assembled.</title>
        <authorList>
            <person name="Jeraldo P."/>
            <person name="Boardman L."/>
            <person name="White B.A."/>
            <person name="Nelson H."/>
            <person name="Goldenfeld N."/>
            <person name="Chia N."/>
        </authorList>
    </citation>
    <scope>NUCLEOTIDE SEQUENCE [LARGE SCALE GENOMIC DNA]</scope>
    <source>
        <strain evidence="3">CIM:MAG 903</strain>
    </source>
</reference>
<dbReference type="Pfam" id="PF00534">
    <property type="entry name" value="Glycos_transf_1"/>
    <property type="match status" value="1"/>
</dbReference>
<reference evidence="4 5" key="1">
    <citation type="submission" date="2016-10" db="EMBL/GenBank/DDBJ databases">
        <authorList>
            <person name="de Groot N.N."/>
        </authorList>
    </citation>
    <scope>NUCLEOTIDE SEQUENCE [LARGE SCALE GENOMIC DNA]</scope>
    <source>
        <strain evidence="4 5">NLAE-zl-G419</strain>
    </source>
</reference>
<keyword evidence="5" id="KW-1185">Reference proteome</keyword>
<name>A0A1I2J6E1_9CLOT</name>
<dbReference type="CDD" id="cd03801">
    <property type="entry name" value="GT4_PimA-like"/>
    <property type="match status" value="1"/>
</dbReference>
<dbReference type="InterPro" id="IPR001296">
    <property type="entry name" value="Glyco_trans_1"/>
</dbReference>
<evidence type="ECO:0000313" key="4">
    <source>
        <dbReference type="EMBL" id="SFF49413.1"/>
    </source>
</evidence>
<dbReference type="GO" id="GO:0009103">
    <property type="term" value="P:lipopolysaccharide biosynthetic process"/>
    <property type="evidence" value="ECO:0007669"/>
    <property type="project" value="TreeGrafter"/>
</dbReference>
<dbReference type="PANTHER" id="PTHR46401:SF2">
    <property type="entry name" value="GLYCOSYLTRANSFERASE WBBK-RELATED"/>
    <property type="match status" value="1"/>
</dbReference>
<dbReference type="EMBL" id="FOOE01000001">
    <property type="protein sequence ID" value="SFF49413.1"/>
    <property type="molecule type" value="Genomic_DNA"/>
</dbReference>
<dbReference type="OrthoDB" id="9787617at2"/>
<keyword evidence="1 4" id="KW-0808">Transferase</keyword>
<dbReference type="EMBL" id="QAMZ01000045">
    <property type="protein sequence ID" value="PWL52766.1"/>
    <property type="molecule type" value="Genomic_DNA"/>
</dbReference>
<dbReference type="RefSeq" id="WP_027638315.1">
    <property type="nucleotide sequence ID" value="NZ_CABMJC010000001.1"/>
</dbReference>
<evidence type="ECO:0000313" key="3">
    <source>
        <dbReference type="EMBL" id="PWL52766.1"/>
    </source>
</evidence>
<evidence type="ECO:0000259" key="2">
    <source>
        <dbReference type="Pfam" id="PF00534"/>
    </source>
</evidence>
<evidence type="ECO:0000256" key="1">
    <source>
        <dbReference type="ARBA" id="ARBA00022679"/>
    </source>
</evidence>
<gene>
    <name evidence="3" type="ORF">DBY38_09705</name>
    <name evidence="4" type="ORF">SAMN04487885_101102</name>
</gene>
<evidence type="ECO:0000313" key="6">
    <source>
        <dbReference type="Proteomes" id="UP000246114"/>
    </source>
</evidence>
<dbReference type="GO" id="GO:0016757">
    <property type="term" value="F:glycosyltransferase activity"/>
    <property type="evidence" value="ECO:0007669"/>
    <property type="project" value="InterPro"/>
</dbReference>
<dbReference type="STRING" id="1529.SAMN04487885_101102"/>
<feature type="domain" description="Glycosyl transferase family 1" evidence="2">
    <location>
        <begin position="184"/>
        <end position="339"/>
    </location>
</feature>
<sequence length="372" mass="43473">MNYCMQYLKTENVNLVKDMGMIPYKLYELYGFNSWVSTFENGEYPYLEKEVKGLKIDFVKRYFNNYTLDGTIHLWRNAKNIDILQIFHVTLSSVMYTYMYKLRNKEGKIYLKLDCSYKLPERIKSLSGIGKSILKKFFNKIDLISVEQEKLYDDLIEVAPYLNGKLVNIPNGLDFKYMKSIDANYDYDKKENIILTVARIGAEEKRIDMLLEAFASIDNVENLGWKLHLIGPIEEDFKKNIEEFYIKYPALKDLVVFKGNIENREELYKEYAKAKIFTLTSEFESFAFVFIEAAALGDVIVSTDVGIARELIDGDNGKVVDINDKDGFRDSLLKYMTCMDLKECSEKTRDLCLEKFDWDNIIKKLHGYLSDL</sequence>
<protein>
    <submittedName>
        <fullName evidence="3">Glycosyl transferase</fullName>
    </submittedName>
    <submittedName>
        <fullName evidence="4">Glycosyltransferase involved in cell wall bisynthesis</fullName>
    </submittedName>
</protein>
<dbReference type="AlphaFoldDB" id="A0A1I2J6E1"/>
<dbReference type="Proteomes" id="UP000246114">
    <property type="component" value="Unassembled WGS sequence"/>
</dbReference>
<dbReference type="Gene3D" id="3.40.50.2000">
    <property type="entry name" value="Glycogen Phosphorylase B"/>
    <property type="match status" value="2"/>
</dbReference>
<dbReference type="PANTHER" id="PTHR46401">
    <property type="entry name" value="GLYCOSYLTRANSFERASE WBBK-RELATED"/>
    <property type="match status" value="1"/>
</dbReference>
<dbReference type="GeneID" id="90544860"/>